<feature type="domain" description="Aspartyl/asparaginy/proline hydroxylase" evidence="1">
    <location>
        <begin position="55"/>
        <end position="162"/>
    </location>
</feature>
<dbReference type="InterPro" id="IPR007803">
    <property type="entry name" value="Asp/Arg/Pro-Hydrxlase"/>
</dbReference>
<proteinExistence type="predicted"/>
<gene>
    <name evidence="2" type="ORF">EDE15_4238</name>
</gene>
<reference evidence="2 3" key="1">
    <citation type="submission" date="2018-12" db="EMBL/GenBank/DDBJ databases">
        <title>Sequencing of bacterial isolates from soil warming experiment in Harvard Forest, Massachusetts, USA.</title>
        <authorList>
            <person name="Deangelis K."/>
        </authorList>
    </citation>
    <scope>NUCLEOTIDE SEQUENCE [LARGE SCALE GENOMIC DNA]</scope>
    <source>
        <strain evidence="2 3">EB153</strain>
    </source>
</reference>
<accession>A0A3R9PCH1</accession>
<dbReference type="Pfam" id="PF05118">
    <property type="entry name" value="Asp_Arg_Hydrox"/>
    <property type="match status" value="1"/>
</dbReference>
<name>A0A3R9PCH1_9BACT</name>
<comment type="caution">
    <text evidence="2">The sequence shown here is derived from an EMBL/GenBank/DDBJ whole genome shotgun (WGS) entry which is preliminary data.</text>
</comment>
<protein>
    <submittedName>
        <fullName evidence="2">Aspartyl/asparaginyl beta-hydroxylase</fullName>
    </submittedName>
</protein>
<dbReference type="SUPFAM" id="SSF51197">
    <property type="entry name" value="Clavaminate synthase-like"/>
    <property type="match status" value="1"/>
</dbReference>
<evidence type="ECO:0000313" key="2">
    <source>
        <dbReference type="EMBL" id="RSL18646.1"/>
    </source>
</evidence>
<dbReference type="InterPro" id="IPR027443">
    <property type="entry name" value="IPNS-like_sf"/>
</dbReference>
<dbReference type="Proteomes" id="UP000269669">
    <property type="component" value="Unassembled WGS sequence"/>
</dbReference>
<dbReference type="Gene3D" id="2.60.120.330">
    <property type="entry name" value="B-lactam Antibiotic, Isopenicillin N Synthase, Chain"/>
    <property type="match status" value="1"/>
</dbReference>
<keyword evidence="3" id="KW-1185">Reference proteome</keyword>
<evidence type="ECO:0000313" key="3">
    <source>
        <dbReference type="Proteomes" id="UP000269669"/>
    </source>
</evidence>
<dbReference type="EMBL" id="RSDW01000001">
    <property type="protein sequence ID" value="RSL18646.1"/>
    <property type="molecule type" value="Genomic_DNA"/>
</dbReference>
<dbReference type="AlphaFoldDB" id="A0A3R9PCH1"/>
<evidence type="ECO:0000259" key="1">
    <source>
        <dbReference type="Pfam" id="PF05118"/>
    </source>
</evidence>
<sequence length="163" mass="19274">MLLEELSNNDRLWFEDQSRQKRVQVQRHTQSIPLRAVARRVNDQRATEDIHESCVTPYAALFPVTMTFLDHMAHHLNGSLERALYVRLLPWSLVYPHIDHGAYYAVRDRYHFVIVSPAGSYLKSGDEEVVMRPGELWWFDNKALHESANRSEEWRVHLIFDIF</sequence>
<organism evidence="2 3">
    <name type="scientific">Edaphobacter aggregans</name>
    <dbReference type="NCBI Taxonomy" id="570835"/>
    <lineage>
        <taxon>Bacteria</taxon>
        <taxon>Pseudomonadati</taxon>
        <taxon>Acidobacteriota</taxon>
        <taxon>Terriglobia</taxon>
        <taxon>Terriglobales</taxon>
        <taxon>Acidobacteriaceae</taxon>
        <taxon>Edaphobacter</taxon>
    </lineage>
</organism>